<keyword evidence="1" id="KW-0175">Coiled coil</keyword>
<dbReference type="Gene3D" id="3.30.70.270">
    <property type="match status" value="1"/>
</dbReference>
<protein>
    <submittedName>
        <fullName evidence="3">GGDEF domain-containing protein</fullName>
    </submittedName>
</protein>
<organism evidence="3">
    <name type="scientific">Pseudomonas peradeniyensis</name>
    <dbReference type="NCBI Taxonomy" id="2745488"/>
    <lineage>
        <taxon>Bacteria</taxon>
        <taxon>Pseudomonadati</taxon>
        <taxon>Pseudomonadota</taxon>
        <taxon>Gammaproteobacteria</taxon>
        <taxon>Pseudomonadales</taxon>
        <taxon>Pseudomonadaceae</taxon>
        <taxon>Pseudomonas</taxon>
    </lineage>
</organism>
<proteinExistence type="predicted"/>
<dbReference type="RefSeq" id="WP_186731780.1">
    <property type="nucleotide sequence ID" value="NZ_JABWRJ020000003.1"/>
</dbReference>
<dbReference type="Pfam" id="PF00990">
    <property type="entry name" value="GGDEF"/>
    <property type="match status" value="1"/>
</dbReference>
<reference evidence="3" key="1">
    <citation type="journal article" date="2020" name="Microorganisms">
        <title>Reliable Identification of Environmental Pseudomonas Isolates Using the rpoD Gene.</title>
        <authorList>
            <consortium name="The Broad Institute Genome Sequencing Platform"/>
            <person name="Girard L."/>
            <person name="Lood C."/>
            <person name="Rokni-Zadeh H."/>
            <person name="van Noort V."/>
            <person name="Lavigne R."/>
            <person name="De Mot R."/>
        </authorList>
    </citation>
    <scope>NUCLEOTIDE SEQUENCE</scope>
    <source>
        <strain evidence="3">BW13M1</strain>
    </source>
</reference>
<name>A0A923G540_9PSED</name>
<sequence>MINKPRVSPIISKLKLDAASSFVSPFDLEKRLKDLAVELGIADIGFQVAVEEAVHEWGRCEGKPILKDRLDSANLALFVSEQSDAADLSIQQQLHHLIGALAEVWGRSYRKHGAISIQASGAEEMLNSALVPMTNLHNVTKFSVVYFDLDNFRQINNKGSHGEGDKALRFVCSEMHKLCLEYGGLAFIAGGDEFLLVLPCEQTMEVSYRLWKLKNQIGSVGFGENGDFYVDLTAGIVRRTVDEISAGIQKIKEQCEALTKNLEAAKSKRRGTINFEAVEVSDETERVTPPSDFIKLGICLSKSRQYCVHVFEDERLNLIVQEVSLLSSDFLNAELIKVAVDKVLKWFGAEAITLWDERSLLARSGTPSEISDGAISVAIAHAISKTVILQDSPDVCVDNLAVLWCAATGKSGVVLGDKLVWGCPVSNQTERIEFGSYVVNGTFGQAVGVAIGVQIGFEENPKTPGRRRLPSDFLVDHVRVDVRPRTGGGLPDFWQAALAQIVAALNASNKDTKVIIWGEKVESTELYSRLIDESTWAKDEIASLTGISTARVTDLVKGLSSSVIRVTGAQQLLDVLFKLYSVYTGPSIELTDLPRGEDPSLQRPMVQANPLTQEEGIVCTTARVAYPLIIDTLRKTQKVRLAVDDSGQEQRELIAFKLKLTDPGLDPIPDYLMAQKANLTAYAEKVLLSADGVIRAELERDRQVEAYCSHLSRYINRQHEPRSTRRACLVVRHQPDEHGSPKPLGLISVWSTPRFQAGIIYLDYVFVWRTVEAFIGLPYSLYGSLRLAEQLVERVASCADVDPNHVRLGELNYIALSLHLGSDQFHTRVAKQIVDKASD</sequence>
<dbReference type="SMART" id="SM00267">
    <property type="entry name" value="GGDEF"/>
    <property type="match status" value="1"/>
</dbReference>
<reference evidence="3" key="2">
    <citation type="submission" date="2020-07" db="EMBL/GenBank/DDBJ databases">
        <authorList>
            <person name="Lood C."/>
            <person name="Girard L."/>
        </authorList>
    </citation>
    <scope>NUCLEOTIDE SEQUENCE</scope>
    <source>
        <strain evidence="3">BW13M1</strain>
    </source>
</reference>
<gene>
    <name evidence="3" type="ORF">HU751_00920</name>
</gene>
<evidence type="ECO:0000256" key="1">
    <source>
        <dbReference type="SAM" id="Coils"/>
    </source>
</evidence>
<dbReference type="InterPro" id="IPR000160">
    <property type="entry name" value="GGDEF_dom"/>
</dbReference>
<feature type="domain" description="GGDEF" evidence="2">
    <location>
        <begin position="140"/>
        <end position="278"/>
    </location>
</feature>
<comment type="caution">
    <text evidence="3">The sequence shown here is derived from an EMBL/GenBank/DDBJ whole genome shotgun (WGS) entry which is preliminary data.</text>
</comment>
<dbReference type="InterPro" id="IPR029787">
    <property type="entry name" value="Nucleotide_cyclase"/>
</dbReference>
<feature type="coiled-coil region" evidence="1">
    <location>
        <begin position="241"/>
        <end position="268"/>
    </location>
</feature>
<evidence type="ECO:0000313" key="3">
    <source>
        <dbReference type="EMBL" id="MBC3444313.1"/>
    </source>
</evidence>
<dbReference type="EMBL" id="JABWRJ010000001">
    <property type="protein sequence ID" value="MBC3444313.1"/>
    <property type="molecule type" value="Genomic_DNA"/>
</dbReference>
<dbReference type="PROSITE" id="PS50887">
    <property type="entry name" value="GGDEF"/>
    <property type="match status" value="1"/>
</dbReference>
<dbReference type="AlphaFoldDB" id="A0A923G540"/>
<dbReference type="SUPFAM" id="SSF55073">
    <property type="entry name" value="Nucleotide cyclase"/>
    <property type="match status" value="1"/>
</dbReference>
<dbReference type="InterPro" id="IPR043128">
    <property type="entry name" value="Rev_trsase/Diguanyl_cyclase"/>
</dbReference>
<evidence type="ECO:0000259" key="2">
    <source>
        <dbReference type="PROSITE" id="PS50887"/>
    </source>
</evidence>
<accession>A0A923G540</accession>